<sequence>MKANNAETPESSSAVDTIKWIVVFVLLAAAVVGNYLYGDMSVAIRAAGVVVVIAAALGVAATTSKGKVAISFAREARMEIRKVVWPTRQETMQTTLIVLAVSIVMALALWGIDGIMVRLVSFATGV</sequence>
<evidence type="ECO:0000256" key="6">
    <source>
        <dbReference type="ARBA" id="ARBA00022989"/>
    </source>
</evidence>
<keyword evidence="3 9" id="KW-1003">Cell membrane</keyword>
<comment type="subcellular location">
    <subcellularLocation>
        <location evidence="1">Membrane</location>
    </subcellularLocation>
</comment>
<dbReference type="EMBL" id="CAKLDM010000003">
    <property type="protein sequence ID" value="CAH0542835.1"/>
    <property type="molecule type" value="Genomic_DNA"/>
</dbReference>
<evidence type="ECO:0000256" key="7">
    <source>
        <dbReference type="ARBA" id="ARBA00023010"/>
    </source>
</evidence>
<evidence type="ECO:0000256" key="2">
    <source>
        <dbReference type="ARBA" id="ARBA00022448"/>
    </source>
</evidence>
<keyword evidence="4 9" id="KW-0812">Transmembrane</keyword>
<dbReference type="NCBIfam" id="TIGR00964">
    <property type="entry name" value="secE_bact"/>
    <property type="match status" value="1"/>
</dbReference>
<keyword evidence="2 9" id="KW-0813">Transport</keyword>
<dbReference type="InterPro" id="IPR038379">
    <property type="entry name" value="SecE_sf"/>
</dbReference>
<comment type="function">
    <text evidence="9">Essential subunit of the Sec protein translocation channel SecYEG. Clamps together the 2 halves of SecY. May contact the channel plug during translocation.</text>
</comment>
<dbReference type="PANTHER" id="PTHR33910:SF1">
    <property type="entry name" value="PROTEIN TRANSLOCASE SUBUNIT SECE"/>
    <property type="match status" value="1"/>
</dbReference>
<dbReference type="Pfam" id="PF00584">
    <property type="entry name" value="SecE"/>
    <property type="match status" value="1"/>
</dbReference>
<evidence type="ECO:0000256" key="1">
    <source>
        <dbReference type="ARBA" id="ARBA00004370"/>
    </source>
</evidence>
<dbReference type="NCBIfam" id="NF004372">
    <property type="entry name" value="PRK05740.1-2"/>
    <property type="match status" value="1"/>
</dbReference>
<evidence type="ECO:0000256" key="5">
    <source>
        <dbReference type="ARBA" id="ARBA00022927"/>
    </source>
</evidence>
<dbReference type="HAMAP" id="MF_00422">
    <property type="entry name" value="SecE"/>
    <property type="match status" value="1"/>
</dbReference>
<dbReference type="RefSeq" id="WP_237363707.1">
    <property type="nucleotide sequence ID" value="NZ_CAKLDM010000003.1"/>
</dbReference>
<keyword evidence="6 9" id="KW-1133">Transmembrane helix</keyword>
<comment type="similarity">
    <text evidence="9">Belongs to the SecE/SEC61-gamma family.</text>
</comment>
<comment type="caution">
    <text evidence="9">Lacks conserved residue(s) required for the propagation of feature annotation.</text>
</comment>
<evidence type="ECO:0000256" key="8">
    <source>
        <dbReference type="ARBA" id="ARBA00023136"/>
    </source>
</evidence>
<dbReference type="PRINTS" id="PR01650">
    <property type="entry name" value="SECETRNLCASE"/>
</dbReference>
<dbReference type="InterPro" id="IPR001901">
    <property type="entry name" value="Translocase_SecE/Sec61-g"/>
</dbReference>
<keyword evidence="5 9" id="KW-0653">Protein transport</keyword>
<organism evidence="10 11">
    <name type="scientific">Vibrio marisflavi CECT 7928</name>
    <dbReference type="NCBI Taxonomy" id="634439"/>
    <lineage>
        <taxon>Bacteria</taxon>
        <taxon>Pseudomonadati</taxon>
        <taxon>Pseudomonadota</taxon>
        <taxon>Gammaproteobacteria</taxon>
        <taxon>Vibrionales</taxon>
        <taxon>Vibrionaceae</taxon>
        <taxon>Vibrio</taxon>
    </lineage>
</organism>
<comment type="caution">
    <text evidence="10">The sequence shown here is derived from an EMBL/GenBank/DDBJ whole genome shotgun (WGS) entry which is preliminary data.</text>
</comment>
<evidence type="ECO:0000313" key="10">
    <source>
        <dbReference type="EMBL" id="CAH0542835.1"/>
    </source>
</evidence>
<evidence type="ECO:0000313" key="11">
    <source>
        <dbReference type="Proteomes" id="UP000838748"/>
    </source>
</evidence>
<comment type="subunit">
    <text evidence="9">Component of the Sec protein translocase complex. Heterotrimer consisting of SecY, SecE and SecG subunits. The heterotrimers can form oligomers, although 1 heterotrimer is thought to be able to translocate proteins. Interacts with the ribosome. Interacts with SecDF, and other proteins may be involved. Interacts with SecA.</text>
</comment>
<evidence type="ECO:0000256" key="4">
    <source>
        <dbReference type="ARBA" id="ARBA00022692"/>
    </source>
</evidence>
<accession>A0ABN8E915</accession>
<name>A0ABN8E915_9VIBR</name>
<dbReference type="Gene3D" id="1.20.5.1030">
    <property type="entry name" value="Preprotein translocase secy subunit"/>
    <property type="match status" value="1"/>
</dbReference>
<dbReference type="PANTHER" id="PTHR33910">
    <property type="entry name" value="PROTEIN TRANSLOCASE SUBUNIT SECE"/>
    <property type="match status" value="1"/>
</dbReference>
<reference evidence="10" key="1">
    <citation type="submission" date="2021-11" db="EMBL/GenBank/DDBJ databases">
        <authorList>
            <person name="Rodrigo-Torres L."/>
            <person name="Arahal R. D."/>
            <person name="Lucena T."/>
        </authorList>
    </citation>
    <scope>NUCLEOTIDE SEQUENCE</scope>
    <source>
        <strain evidence="10">CECT 7928</strain>
    </source>
</reference>
<dbReference type="PROSITE" id="PS01067">
    <property type="entry name" value="SECE_SEC61G"/>
    <property type="match status" value="1"/>
</dbReference>
<evidence type="ECO:0000256" key="9">
    <source>
        <dbReference type="HAMAP-Rule" id="MF_00422"/>
    </source>
</evidence>
<dbReference type="Proteomes" id="UP000838748">
    <property type="component" value="Unassembled WGS sequence"/>
</dbReference>
<keyword evidence="11" id="KW-1185">Reference proteome</keyword>
<keyword evidence="8 9" id="KW-0472">Membrane</keyword>
<dbReference type="InterPro" id="IPR005807">
    <property type="entry name" value="SecE_bac"/>
</dbReference>
<protein>
    <recommendedName>
        <fullName evidence="9">Protein translocase subunit SecE</fullName>
    </recommendedName>
</protein>
<gene>
    <name evidence="9 10" type="primary">secE</name>
    <name evidence="10" type="ORF">VMF7928_04233</name>
</gene>
<feature type="transmembrane region" description="Helical" evidence="9">
    <location>
        <begin position="20"/>
        <end position="37"/>
    </location>
</feature>
<feature type="transmembrane region" description="Helical" evidence="9">
    <location>
        <begin position="43"/>
        <end position="70"/>
    </location>
</feature>
<feature type="transmembrane region" description="Helical" evidence="9">
    <location>
        <begin position="91"/>
        <end position="112"/>
    </location>
</feature>
<proteinExistence type="inferred from homology"/>
<evidence type="ECO:0000256" key="3">
    <source>
        <dbReference type="ARBA" id="ARBA00022475"/>
    </source>
</evidence>
<keyword evidence="7 9" id="KW-0811">Translocation</keyword>